<organism evidence="1 2">
    <name type="scientific">Catharanthus roseus</name>
    <name type="common">Madagascar periwinkle</name>
    <name type="synonym">Vinca rosea</name>
    <dbReference type="NCBI Taxonomy" id="4058"/>
    <lineage>
        <taxon>Eukaryota</taxon>
        <taxon>Viridiplantae</taxon>
        <taxon>Streptophyta</taxon>
        <taxon>Embryophyta</taxon>
        <taxon>Tracheophyta</taxon>
        <taxon>Spermatophyta</taxon>
        <taxon>Magnoliopsida</taxon>
        <taxon>eudicotyledons</taxon>
        <taxon>Gunneridae</taxon>
        <taxon>Pentapetalae</taxon>
        <taxon>asterids</taxon>
        <taxon>lamiids</taxon>
        <taxon>Gentianales</taxon>
        <taxon>Apocynaceae</taxon>
        <taxon>Rauvolfioideae</taxon>
        <taxon>Vinceae</taxon>
        <taxon>Catharanthinae</taxon>
        <taxon>Catharanthus</taxon>
    </lineage>
</organism>
<gene>
    <name evidence="1" type="ORF">M9H77_32437</name>
</gene>
<evidence type="ECO:0000313" key="2">
    <source>
        <dbReference type="Proteomes" id="UP001060085"/>
    </source>
</evidence>
<dbReference type="EMBL" id="CM044707">
    <property type="protein sequence ID" value="KAI5655250.1"/>
    <property type="molecule type" value="Genomic_DNA"/>
</dbReference>
<sequence>MFAFVWFILWAYAILVSSSSTDQDNNNNNNNNGFYWQAQNIFILAGQSNMSGRGGVINETWDGVVPIQCQPDSSILRLSARLTWVEAQDPLHQDIDLNKTCGVGPGMAFAKSILNKDPNLGIIGLVPCAVGGTRLSEWGRGSVLYNQLLRRAEAAVQGGGGGRIRAMLWYQGESDTVTKEEAELYKLRLKRFFTHIRDDLHLPALPIIQVALASGEGPNINIETVREAQLGLELPNVKCIDAKGLGLEADNLHLTTSAQVQLGQMFADAFLQSSSILHNIQSSAAPSSLQNFVFHSFFRWVLFG</sequence>
<keyword evidence="2" id="KW-1185">Reference proteome</keyword>
<name>A0ACC0A4T8_CATRO</name>
<accession>A0ACC0A4T8</accession>
<protein>
    <submittedName>
        <fullName evidence="1">Uncharacterized protein</fullName>
    </submittedName>
</protein>
<evidence type="ECO:0000313" key="1">
    <source>
        <dbReference type="EMBL" id="KAI5655250.1"/>
    </source>
</evidence>
<proteinExistence type="predicted"/>
<comment type="caution">
    <text evidence="1">The sequence shown here is derived from an EMBL/GenBank/DDBJ whole genome shotgun (WGS) entry which is preliminary data.</text>
</comment>
<dbReference type="Proteomes" id="UP001060085">
    <property type="component" value="Linkage Group LG07"/>
</dbReference>
<reference evidence="2" key="1">
    <citation type="journal article" date="2023" name="Nat. Plants">
        <title>Single-cell RNA sequencing provides a high-resolution roadmap for understanding the multicellular compartmentation of specialized metabolism.</title>
        <authorList>
            <person name="Sun S."/>
            <person name="Shen X."/>
            <person name="Li Y."/>
            <person name="Li Y."/>
            <person name="Wang S."/>
            <person name="Li R."/>
            <person name="Zhang H."/>
            <person name="Shen G."/>
            <person name="Guo B."/>
            <person name="Wei J."/>
            <person name="Xu J."/>
            <person name="St-Pierre B."/>
            <person name="Chen S."/>
            <person name="Sun C."/>
        </authorList>
    </citation>
    <scope>NUCLEOTIDE SEQUENCE [LARGE SCALE GENOMIC DNA]</scope>
</reference>